<dbReference type="GO" id="GO:0044183">
    <property type="term" value="F:protein folding chaperone"/>
    <property type="evidence" value="ECO:0007669"/>
    <property type="project" value="TreeGrafter"/>
</dbReference>
<feature type="compositionally biased region" description="Basic and acidic residues" evidence="5">
    <location>
        <begin position="1"/>
        <end position="47"/>
    </location>
</feature>
<keyword evidence="3 7" id="KW-0413">Isomerase</keyword>
<dbReference type="GO" id="GO:0003755">
    <property type="term" value="F:peptidyl-prolyl cis-trans isomerase activity"/>
    <property type="evidence" value="ECO:0007669"/>
    <property type="project" value="UniProtKB-KW"/>
</dbReference>
<dbReference type="OrthoDB" id="532682at2759"/>
<name>A0A8X6QYU5_NEPPI</name>
<evidence type="ECO:0000256" key="5">
    <source>
        <dbReference type="SAM" id="MobiDB-lite"/>
    </source>
</evidence>
<comment type="catalytic activity">
    <reaction evidence="3">
        <text>[protein]-peptidylproline (omega=180) = [protein]-peptidylproline (omega=0)</text>
        <dbReference type="Rhea" id="RHEA:16237"/>
        <dbReference type="Rhea" id="RHEA-COMP:10747"/>
        <dbReference type="Rhea" id="RHEA-COMP:10748"/>
        <dbReference type="ChEBI" id="CHEBI:83833"/>
        <dbReference type="ChEBI" id="CHEBI:83834"/>
        <dbReference type="EC" id="5.2.1.8"/>
    </reaction>
</comment>
<dbReference type="GO" id="GO:0005829">
    <property type="term" value="C:cytosol"/>
    <property type="evidence" value="ECO:0007669"/>
    <property type="project" value="TreeGrafter"/>
</dbReference>
<gene>
    <name evidence="7" type="primary">Fkbp8</name>
    <name evidence="7" type="ORF">NPIL_323401</name>
</gene>
<dbReference type="GO" id="GO:0012505">
    <property type="term" value="C:endomembrane system"/>
    <property type="evidence" value="ECO:0007669"/>
    <property type="project" value="TreeGrafter"/>
</dbReference>
<dbReference type="PROSITE" id="PS50005">
    <property type="entry name" value="TPR"/>
    <property type="match status" value="1"/>
</dbReference>
<dbReference type="GO" id="GO:0005740">
    <property type="term" value="C:mitochondrial envelope"/>
    <property type="evidence" value="ECO:0007669"/>
    <property type="project" value="TreeGrafter"/>
</dbReference>
<evidence type="ECO:0000259" key="6">
    <source>
        <dbReference type="PROSITE" id="PS50059"/>
    </source>
</evidence>
<keyword evidence="1" id="KW-0677">Repeat</keyword>
<evidence type="ECO:0000256" key="4">
    <source>
        <dbReference type="PROSITE-ProRule" id="PRU00339"/>
    </source>
</evidence>
<dbReference type="AlphaFoldDB" id="A0A8X6QYU5"/>
<dbReference type="InterPro" id="IPR001179">
    <property type="entry name" value="PPIase_FKBP_dom"/>
</dbReference>
<dbReference type="EMBL" id="BMAW01132663">
    <property type="protein sequence ID" value="GFU44348.1"/>
    <property type="molecule type" value="Genomic_DNA"/>
</dbReference>
<dbReference type="PROSITE" id="PS50059">
    <property type="entry name" value="FKBP_PPIASE"/>
    <property type="match status" value="1"/>
</dbReference>
<dbReference type="SMART" id="SM00028">
    <property type="entry name" value="TPR"/>
    <property type="match status" value="3"/>
</dbReference>
<dbReference type="InterPro" id="IPR050754">
    <property type="entry name" value="FKBP4/5/8-like"/>
</dbReference>
<dbReference type="InterPro" id="IPR011990">
    <property type="entry name" value="TPR-like_helical_dom_sf"/>
</dbReference>
<protein>
    <recommendedName>
        <fullName evidence="3">peptidylprolyl isomerase</fullName>
        <ecNumber evidence="3">5.2.1.8</ecNumber>
    </recommendedName>
</protein>
<keyword evidence="3" id="KW-0697">Rotamase</keyword>
<evidence type="ECO:0000313" key="8">
    <source>
        <dbReference type="Proteomes" id="UP000887013"/>
    </source>
</evidence>
<evidence type="ECO:0000256" key="1">
    <source>
        <dbReference type="ARBA" id="ARBA00022737"/>
    </source>
</evidence>
<dbReference type="PANTHER" id="PTHR46512:SF1">
    <property type="entry name" value="PEPTIDYLPROLYL ISOMERASE"/>
    <property type="match status" value="1"/>
</dbReference>
<dbReference type="Pfam" id="PF13181">
    <property type="entry name" value="TPR_8"/>
    <property type="match status" value="1"/>
</dbReference>
<dbReference type="PANTHER" id="PTHR46512">
    <property type="entry name" value="PEPTIDYLPROLYL ISOMERASE"/>
    <property type="match status" value="1"/>
</dbReference>
<feature type="region of interest" description="Disordered" evidence="5">
    <location>
        <begin position="1"/>
        <end position="59"/>
    </location>
</feature>
<dbReference type="Proteomes" id="UP000887013">
    <property type="component" value="Unassembled WGS sequence"/>
</dbReference>
<dbReference type="SUPFAM" id="SSF48452">
    <property type="entry name" value="TPR-like"/>
    <property type="match status" value="1"/>
</dbReference>
<dbReference type="Pfam" id="PF00254">
    <property type="entry name" value="FKBP_C"/>
    <property type="match status" value="1"/>
</dbReference>
<reference evidence="7" key="1">
    <citation type="submission" date="2020-08" db="EMBL/GenBank/DDBJ databases">
        <title>Multicomponent nature underlies the extraordinary mechanical properties of spider dragline silk.</title>
        <authorList>
            <person name="Kono N."/>
            <person name="Nakamura H."/>
            <person name="Mori M."/>
            <person name="Yoshida Y."/>
            <person name="Ohtoshi R."/>
            <person name="Malay A.D."/>
            <person name="Moran D.A.P."/>
            <person name="Tomita M."/>
            <person name="Numata K."/>
            <person name="Arakawa K."/>
        </authorList>
    </citation>
    <scope>NUCLEOTIDE SEQUENCE</scope>
</reference>
<dbReference type="GO" id="GO:0016020">
    <property type="term" value="C:membrane"/>
    <property type="evidence" value="ECO:0007669"/>
    <property type="project" value="TreeGrafter"/>
</dbReference>
<keyword evidence="2 4" id="KW-0802">TPR repeat</keyword>
<dbReference type="SUPFAM" id="SSF54534">
    <property type="entry name" value="FKBP-like"/>
    <property type="match status" value="1"/>
</dbReference>
<evidence type="ECO:0000256" key="3">
    <source>
        <dbReference type="PROSITE-ProRule" id="PRU00277"/>
    </source>
</evidence>
<feature type="compositionally biased region" description="Polar residues" evidence="5">
    <location>
        <begin position="48"/>
        <end position="59"/>
    </location>
</feature>
<comment type="caution">
    <text evidence="7">The sequence shown here is derived from an EMBL/GenBank/DDBJ whole genome shotgun (WGS) entry which is preliminary data.</text>
</comment>
<evidence type="ECO:0000256" key="2">
    <source>
        <dbReference type="ARBA" id="ARBA00022803"/>
    </source>
</evidence>
<accession>A0A8X6QYU5</accession>
<dbReference type="InterPro" id="IPR019734">
    <property type="entry name" value="TPR_rpt"/>
</dbReference>
<dbReference type="InterPro" id="IPR046357">
    <property type="entry name" value="PPIase_dom_sf"/>
</dbReference>
<sequence length="388" mass="43528">MAEAEQAEKVHNSLGLEKSDKKISDVENCTFHDKSRLSEMSTEDNRLENSTVIPNSSQTFQESREMEAEIEQKIHNVSSDILETSSDNLNDTTEEDGWLDLKDSRDFFKKEIDEIDAERNPEIENASLDAQDLAEDEWLDISGSGNFKKKIIKKGLGQDTRPFRGDLVIADISLYAKSVLIEENRDLKFIVGDLDVLQGIDLVAHLMEKGEKAKVIIPPKLAYGKKGRLPHVTPDTEIECDIEIKEVQRVDMDSLSAAEKLQYGSDKRLRGNTYYERGDYVDAVHCYERAIAYLDSIHDCSGMSTEDSQEIVNMRIKVHNNLAASHLKLSAYSAALNSVELVLKVQPKNVKALFRKAKILGAQGSTDEAIVCLSLAANLEPDTKEGYW</sequence>
<organism evidence="7 8">
    <name type="scientific">Nephila pilipes</name>
    <name type="common">Giant wood spider</name>
    <name type="synonym">Nephila maculata</name>
    <dbReference type="NCBI Taxonomy" id="299642"/>
    <lineage>
        <taxon>Eukaryota</taxon>
        <taxon>Metazoa</taxon>
        <taxon>Ecdysozoa</taxon>
        <taxon>Arthropoda</taxon>
        <taxon>Chelicerata</taxon>
        <taxon>Arachnida</taxon>
        <taxon>Araneae</taxon>
        <taxon>Araneomorphae</taxon>
        <taxon>Entelegynae</taxon>
        <taxon>Araneoidea</taxon>
        <taxon>Nephilidae</taxon>
        <taxon>Nephila</taxon>
    </lineage>
</organism>
<proteinExistence type="predicted"/>
<dbReference type="Gene3D" id="3.10.50.40">
    <property type="match status" value="1"/>
</dbReference>
<dbReference type="Gene3D" id="1.25.40.10">
    <property type="entry name" value="Tetratricopeptide repeat domain"/>
    <property type="match status" value="1"/>
</dbReference>
<evidence type="ECO:0000313" key="7">
    <source>
        <dbReference type="EMBL" id="GFU44348.1"/>
    </source>
</evidence>
<dbReference type="EC" id="5.2.1.8" evidence="3"/>
<keyword evidence="8" id="KW-1185">Reference proteome</keyword>
<feature type="repeat" description="TPR" evidence="4">
    <location>
        <begin position="316"/>
        <end position="349"/>
    </location>
</feature>
<dbReference type="GO" id="GO:0043066">
    <property type="term" value="P:negative regulation of apoptotic process"/>
    <property type="evidence" value="ECO:0007669"/>
    <property type="project" value="TreeGrafter"/>
</dbReference>
<feature type="domain" description="PPIase FKBP-type" evidence="6">
    <location>
        <begin position="165"/>
        <end position="248"/>
    </location>
</feature>